<dbReference type="InterPro" id="IPR000232">
    <property type="entry name" value="HSF_DNA-bd"/>
</dbReference>
<name>A0ABM5CWR6_VICPA</name>
<accession>A0ABM5CWR6</accession>
<feature type="domain" description="HSF-type DNA-binding" evidence="5">
    <location>
        <begin position="3"/>
        <end position="98"/>
    </location>
</feature>
<evidence type="ECO:0000256" key="2">
    <source>
        <dbReference type="ARBA" id="ARBA00006403"/>
    </source>
</evidence>
<dbReference type="RefSeq" id="XP_072813093.1">
    <property type="nucleotide sequence ID" value="XM_072956992.1"/>
</dbReference>
<protein>
    <submittedName>
        <fullName evidence="7">Heat shock transcription factor, Y-linked-like</fullName>
    </submittedName>
</protein>
<keyword evidence="3" id="KW-0238">DNA-binding</keyword>
<reference evidence="7" key="1">
    <citation type="submission" date="2025-08" db="UniProtKB">
        <authorList>
            <consortium name="RefSeq"/>
        </authorList>
    </citation>
    <scope>IDENTIFICATION</scope>
</reference>
<keyword evidence="6" id="KW-1185">Reference proteome</keyword>
<comment type="similarity">
    <text evidence="2">Belongs to the HSF family.</text>
</comment>
<dbReference type="Gene3D" id="1.10.10.10">
    <property type="entry name" value="Winged helix-like DNA-binding domain superfamily/Winged helix DNA-binding domain"/>
    <property type="match status" value="1"/>
</dbReference>
<proteinExistence type="inferred from homology"/>
<organism evidence="6 7">
    <name type="scientific">Vicugna pacos</name>
    <name type="common">Alpaca</name>
    <name type="synonym">Lama pacos</name>
    <dbReference type="NCBI Taxonomy" id="30538"/>
    <lineage>
        <taxon>Eukaryota</taxon>
        <taxon>Metazoa</taxon>
        <taxon>Chordata</taxon>
        <taxon>Craniata</taxon>
        <taxon>Vertebrata</taxon>
        <taxon>Euteleostomi</taxon>
        <taxon>Mammalia</taxon>
        <taxon>Eutheria</taxon>
        <taxon>Laurasiatheria</taxon>
        <taxon>Artiodactyla</taxon>
        <taxon>Tylopoda</taxon>
        <taxon>Camelidae</taxon>
        <taxon>Vicugna</taxon>
    </lineage>
</organism>
<sequence>MIHEDVFKKEVLERKAPFRIFETGRMKSLLRQLNIYGFSKVQQNFQRSACLADFLAEEKEVSVLSKEFSNCSYDLLQFCHYPNFKQGYPQLLVRIKRRVGINNASLVSSLPEDFNKKHFKAGGNVHNHNCDFVTDTSGESAFLLSANLNMPLIRKPSTSHIIGDTTIPIRFDFSPPSSMSFRPPEHIAVDQRAILNQLTNIHGHSESSYAESNGHVLNFITTTTSTSQNSILSPLQSNYFGRMMEPSTFTKRYHKIFANEGRFSKLQPGINPRLPVTVIADTSATSLSRPTHQPSSIYESRPNCNLSTRGLSEYAG</sequence>
<dbReference type="InterPro" id="IPR036390">
    <property type="entry name" value="WH_DNA-bd_sf"/>
</dbReference>
<dbReference type="Pfam" id="PF00447">
    <property type="entry name" value="HSF_DNA-bind"/>
    <property type="match status" value="1"/>
</dbReference>
<evidence type="ECO:0000259" key="5">
    <source>
        <dbReference type="Pfam" id="PF00447"/>
    </source>
</evidence>
<dbReference type="SUPFAM" id="SSF46785">
    <property type="entry name" value="Winged helix' DNA-binding domain"/>
    <property type="match status" value="1"/>
</dbReference>
<dbReference type="Proteomes" id="UP001652581">
    <property type="component" value="Unplaced"/>
</dbReference>
<dbReference type="GeneID" id="140692597"/>
<dbReference type="InterPro" id="IPR036388">
    <property type="entry name" value="WH-like_DNA-bd_sf"/>
</dbReference>
<gene>
    <name evidence="7" type="primary">LOC140692597</name>
</gene>
<evidence type="ECO:0000256" key="4">
    <source>
        <dbReference type="ARBA" id="ARBA00023242"/>
    </source>
</evidence>
<evidence type="ECO:0000256" key="3">
    <source>
        <dbReference type="ARBA" id="ARBA00023125"/>
    </source>
</evidence>
<evidence type="ECO:0000256" key="1">
    <source>
        <dbReference type="ARBA" id="ARBA00004123"/>
    </source>
</evidence>
<comment type="subcellular location">
    <subcellularLocation>
        <location evidence="1">Nucleus</location>
    </subcellularLocation>
</comment>
<evidence type="ECO:0000313" key="7">
    <source>
        <dbReference type="RefSeq" id="XP_072813093.1"/>
    </source>
</evidence>
<evidence type="ECO:0000313" key="6">
    <source>
        <dbReference type="Proteomes" id="UP001652581"/>
    </source>
</evidence>
<keyword evidence="4" id="KW-0539">Nucleus</keyword>